<evidence type="ECO:0000256" key="6">
    <source>
        <dbReference type="ARBA" id="ARBA00021007"/>
    </source>
</evidence>
<feature type="transmembrane region" description="Helical" evidence="21">
    <location>
        <begin position="6"/>
        <end position="25"/>
    </location>
</feature>
<keyword evidence="14 21" id="KW-0249">Electron transport</keyword>
<dbReference type="InterPro" id="IPR003647">
    <property type="entry name" value="Intron_nuc_1_rpt"/>
</dbReference>
<evidence type="ECO:0000256" key="9">
    <source>
        <dbReference type="ARBA" id="ARBA00022692"/>
    </source>
</evidence>
<evidence type="ECO:0000256" key="12">
    <source>
        <dbReference type="ARBA" id="ARBA00022801"/>
    </source>
</evidence>
<dbReference type="NCBIfam" id="TIGR01453">
    <property type="entry name" value="grpIintron_endo"/>
    <property type="match status" value="1"/>
</dbReference>
<keyword evidence="9 21" id="KW-0812">Transmembrane</keyword>
<dbReference type="GO" id="GO:0030964">
    <property type="term" value="C:NADH dehydrogenase complex"/>
    <property type="evidence" value="ECO:0007669"/>
    <property type="project" value="TreeGrafter"/>
</dbReference>
<dbReference type="SUPFAM" id="SSF82771">
    <property type="entry name" value="GIY-YIG endonuclease"/>
    <property type="match status" value="1"/>
</dbReference>
<evidence type="ECO:0000256" key="5">
    <source>
        <dbReference type="ARBA" id="ARBA00012944"/>
    </source>
</evidence>
<dbReference type="EC" id="7.1.1.2" evidence="5 21"/>
<evidence type="ECO:0000256" key="10">
    <source>
        <dbReference type="ARBA" id="ARBA00022722"/>
    </source>
</evidence>
<evidence type="ECO:0000313" key="24">
    <source>
        <dbReference type="EMBL" id="QXQ00335.1"/>
    </source>
</evidence>
<evidence type="ECO:0000259" key="23">
    <source>
        <dbReference type="PROSITE" id="PS50164"/>
    </source>
</evidence>
<organism evidence="24">
    <name type="scientific">Tuber brumale</name>
    <name type="common">winter truffle</name>
    <dbReference type="NCBI Taxonomy" id="60458"/>
    <lineage>
        <taxon>Eukaryota</taxon>
        <taxon>Fungi</taxon>
        <taxon>Dikarya</taxon>
        <taxon>Ascomycota</taxon>
        <taxon>Pezizomycotina</taxon>
        <taxon>Pezizomycetes</taxon>
        <taxon>Pezizales</taxon>
        <taxon>Tuberaceae</taxon>
        <taxon>Tuber</taxon>
    </lineage>
</organism>
<keyword evidence="17 21" id="KW-0830">Ubiquinone</keyword>
<keyword evidence="19 21" id="KW-0472">Membrane</keyword>
<dbReference type="PROSITE" id="PS50164">
    <property type="entry name" value="GIY_YIG"/>
    <property type="match status" value="1"/>
</dbReference>
<dbReference type="SMART" id="SM00497">
    <property type="entry name" value="IENR1"/>
    <property type="match status" value="1"/>
</dbReference>
<geneLocation type="mitochondrion" evidence="24"/>
<dbReference type="Gene3D" id="3.40.1440.10">
    <property type="entry name" value="GIY-YIG endonuclease"/>
    <property type="match status" value="1"/>
</dbReference>
<reference evidence="24" key="1">
    <citation type="submission" date="2021-03" db="EMBL/GenBank/DDBJ databases">
        <authorList>
            <person name="Song W.W."/>
            <person name="Shi C.C."/>
            <person name="Liu X.X."/>
        </authorList>
    </citation>
    <scope>NUCLEOTIDE SEQUENCE</scope>
</reference>
<dbReference type="SMART" id="SM00465">
    <property type="entry name" value="GIYc"/>
    <property type="match status" value="1"/>
</dbReference>
<evidence type="ECO:0000256" key="2">
    <source>
        <dbReference type="ARBA" id="ARBA00004225"/>
    </source>
</evidence>
<keyword evidence="10" id="KW-0540">Nuclease</keyword>
<dbReference type="PANTHER" id="PTHR11058:SF9">
    <property type="entry name" value="NADH-UBIQUINONE OXIDOREDUCTASE CHAIN 3"/>
    <property type="match status" value="1"/>
</dbReference>
<evidence type="ECO:0000256" key="3">
    <source>
        <dbReference type="ARBA" id="ARBA00008472"/>
    </source>
</evidence>
<dbReference type="InterPro" id="IPR000305">
    <property type="entry name" value="GIY-YIG_endonuc"/>
</dbReference>
<name>A0A8F6D882_9PEZI</name>
<keyword evidence="16 21" id="KW-0520">NAD</keyword>
<accession>A0A8F6D882</accession>
<evidence type="ECO:0000256" key="20">
    <source>
        <dbReference type="ARBA" id="ARBA00049551"/>
    </source>
</evidence>
<dbReference type="Pfam" id="PF00507">
    <property type="entry name" value="Oxidored_q4"/>
    <property type="match status" value="1"/>
</dbReference>
<comment type="similarity">
    <text evidence="4">To endonucleases of group I introns of fungi and phage.</text>
</comment>
<evidence type="ECO:0000256" key="18">
    <source>
        <dbReference type="ARBA" id="ARBA00023128"/>
    </source>
</evidence>
<evidence type="ECO:0000256" key="7">
    <source>
        <dbReference type="ARBA" id="ARBA00022448"/>
    </source>
</evidence>
<dbReference type="FunFam" id="1.20.58.1610:FF:000009">
    <property type="entry name" value="NADH-ubiquinone oxidoreductase chain 3"/>
    <property type="match status" value="1"/>
</dbReference>
<dbReference type="GO" id="GO:0031966">
    <property type="term" value="C:mitochondrial membrane"/>
    <property type="evidence" value="ECO:0007669"/>
    <property type="project" value="UniProtKB-SubCell"/>
</dbReference>
<evidence type="ECO:0000256" key="17">
    <source>
        <dbReference type="ARBA" id="ARBA00023075"/>
    </source>
</evidence>
<dbReference type="InterPro" id="IPR006350">
    <property type="entry name" value="Intron_endoG1"/>
</dbReference>
<dbReference type="EMBL" id="MW924652">
    <property type="protein sequence ID" value="QXQ00335.1"/>
    <property type="molecule type" value="Genomic_DNA"/>
</dbReference>
<dbReference type="InterPro" id="IPR035901">
    <property type="entry name" value="GIY-YIG_endonuc_sf"/>
</dbReference>
<evidence type="ECO:0000256" key="4">
    <source>
        <dbReference type="ARBA" id="ARBA00010045"/>
    </source>
</evidence>
<evidence type="ECO:0000256" key="1">
    <source>
        <dbReference type="ARBA" id="ARBA00003257"/>
    </source>
</evidence>
<comment type="subcellular location">
    <subcellularLocation>
        <location evidence="2 21">Mitochondrion membrane</location>
        <topology evidence="2 21">Multi-pass membrane protein</topology>
    </subcellularLocation>
</comment>
<protein>
    <recommendedName>
        <fullName evidence="6 21">NADH-ubiquinone oxidoreductase chain 3</fullName>
        <ecNumber evidence="5 21">7.1.1.2</ecNumber>
    </recommendedName>
</protein>
<evidence type="ECO:0000256" key="21">
    <source>
        <dbReference type="RuleBase" id="RU003640"/>
    </source>
</evidence>
<dbReference type="Pfam" id="PF01541">
    <property type="entry name" value="GIY-YIG"/>
    <property type="match status" value="1"/>
</dbReference>
<dbReference type="Gene3D" id="1.20.58.1610">
    <property type="entry name" value="NADH:ubiquinone/plastoquinone oxidoreductase, chain 3"/>
    <property type="match status" value="1"/>
</dbReference>
<keyword evidence="15 21" id="KW-1133">Transmembrane helix</keyword>
<keyword evidence="8 21" id="KW-0679">Respiratory chain</keyword>
<evidence type="ECO:0000256" key="11">
    <source>
        <dbReference type="ARBA" id="ARBA00022759"/>
    </source>
</evidence>
<comment type="function">
    <text evidence="21">Core subunit of the mitochondrial membrane respiratory chain NADH dehydrogenase (Complex I) which catalyzes electron transfer from NADH through the respiratory chain, using ubiquinone as an electron acceptor. Essential for the catalytic activity of complex I.</text>
</comment>
<keyword evidence="18 21" id="KW-0496">Mitochondrion</keyword>
<feature type="domain" description="GIY-YIG" evidence="23">
    <location>
        <begin position="264"/>
        <end position="358"/>
    </location>
</feature>
<evidence type="ECO:0000256" key="8">
    <source>
        <dbReference type="ARBA" id="ARBA00022660"/>
    </source>
</evidence>
<comment type="function">
    <text evidence="1">Core subunit of the mitochondrial membrane respiratory chain NADH dehydrogenase (Complex I) that is believed to belong to the minimal assembly required for catalysis. Complex I functions in the transfer of electrons from NADH to the respiratory chain. The immediate electron acceptor for the enzyme is believed to be ubiquinone.</text>
</comment>
<dbReference type="InterPro" id="IPR038430">
    <property type="entry name" value="NDAH_ubi_oxred_su3_sf"/>
</dbReference>
<dbReference type="AlphaFoldDB" id="A0A8F6D882"/>
<dbReference type="Pfam" id="PF07453">
    <property type="entry name" value="NUMOD1"/>
    <property type="match status" value="1"/>
</dbReference>
<keyword evidence="12" id="KW-0378">Hydrolase</keyword>
<dbReference type="InterPro" id="IPR003611">
    <property type="entry name" value="NUMOD3"/>
</dbReference>
<evidence type="ECO:0000256" key="13">
    <source>
        <dbReference type="ARBA" id="ARBA00022967"/>
    </source>
</evidence>
<gene>
    <name evidence="24" type="primary">nad3</name>
</gene>
<dbReference type="InterPro" id="IPR010896">
    <property type="entry name" value="NUMOD1"/>
</dbReference>
<dbReference type="PANTHER" id="PTHR11058">
    <property type="entry name" value="NADH-UBIQUINONE OXIDOREDUCTASE CHAIN 3"/>
    <property type="match status" value="1"/>
</dbReference>
<evidence type="ECO:0000256" key="22">
    <source>
        <dbReference type="SAM" id="MobiDB-lite"/>
    </source>
</evidence>
<keyword evidence="13 21" id="KW-1278">Translocase</keyword>
<dbReference type="GO" id="GO:0003677">
    <property type="term" value="F:DNA binding"/>
    <property type="evidence" value="ECO:0007669"/>
    <property type="project" value="InterPro"/>
</dbReference>
<keyword evidence="11" id="KW-0255">Endonuclease</keyword>
<feature type="transmembrane region" description="Helical" evidence="21">
    <location>
        <begin position="57"/>
        <end position="79"/>
    </location>
</feature>
<comment type="similarity">
    <text evidence="3 21">Belongs to the complex I subunit 3 family.</text>
</comment>
<dbReference type="InterPro" id="IPR000440">
    <property type="entry name" value="NADH_UbQ/plastoQ_OxRdtase_su3"/>
</dbReference>
<comment type="catalytic activity">
    <reaction evidence="20 21">
        <text>a ubiquinone + NADH + 5 H(+)(in) = a ubiquinol + NAD(+) + 4 H(+)(out)</text>
        <dbReference type="Rhea" id="RHEA:29091"/>
        <dbReference type="Rhea" id="RHEA-COMP:9565"/>
        <dbReference type="Rhea" id="RHEA-COMP:9566"/>
        <dbReference type="ChEBI" id="CHEBI:15378"/>
        <dbReference type="ChEBI" id="CHEBI:16389"/>
        <dbReference type="ChEBI" id="CHEBI:17976"/>
        <dbReference type="ChEBI" id="CHEBI:57540"/>
        <dbReference type="ChEBI" id="CHEBI:57945"/>
        <dbReference type="EC" id="7.1.1.2"/>
    </reaction>
</comment>
<feature type="region of interest" description="Disordered" evidence="22">
    <location>
        <begin position="433"/>
        <end position="455"/>
    </location>
</feature>
<dbReference type="SUPFAM" id="SSF64496">
    <property type="entry name" value="DNA-binding domain of intron-encoded endonucleases"/>
    <property type="match status" value="2"/>
</dbReference>
<sequence>MSSTIFFFIFILFLAFALLSLNLLLAPHSPYNEKDSSFECGFSSFLYQNRSQFSISFFLFALLFLIFDLEIVLIYPYVVSAYNNSIYGLVIVLVFLAILTAGFVYELGRGVLKIPSRQSNNLNNISIVPIASLPRTSFLPKGLTKLNLTQKRLYSTKSEKYQQDEFFKQIARSLREGSSLESNNPFIIANSFLKRYPNFEIAKDNVNFEIIHSILSKHIPNFNVTESEFKILRNIIPKRFELPIREKGDFIEIVGKYARNGKSGRPGVYVFINKKNEFCYIGSSVQLANRLRKGYLGSTLGNRKINLVLKELGLNSFYLDIYILPENFINALETDKIKHLTLFLEQYFILCYNPVYNILKVAGSSAGRTFSPESIEKMKIAALARDLNGENNPMFGKKHSKETLAKISASRKGRKLSDECKAKLRKALSGKNHPLFGKTHSEESKPKNLHSQSTKKGIEVTDLETKNTTLYPSIRAAARAISCRDVAIHNYFKQNQQKPYRGRYVFKLLK</sequence>
<feature type="transmembrane region" description="Helical" evidence="21">
    <location>
        <begin position="85"/>
        <end position="107"/>
    </location>
</feature>
<proteinExistence type="inferred from homology"/>
<evidence type="ECO:0000256" key="16">
    <source>
        <dbReference type="ARBA" id="ARBA00023027"/>
    </source>
</evidence>
<dbReference type="SMART" id="SM00496">
    <property type="entry name" value="IENR2"/>
    <property type="match status" value="4"/>
</dbReference>
<dbReference type="Pfam" id="PF07460">
    <property type="entry name" value="NUMOD3"/>
    <property type="match status" value="2"/>
</dbReference>
<dbReference type="GO" id="GO:0008137">
    <property type="term" value="F:NADH dehydrogenase (ubiquinone) activity"/>
    <property type="evidence" value="ECO:0007669"/>
    <property type="project" value="UniProtKB-UniRule"/>
</dbReference>
<evidence type="ECO:0000256" key="19">
    <source>
        <dbReference type="ARBA" id="ARBA00023136"/>
    </source>
</evidence>
<evidence type="ECO:0000256" key="15">
    <source>
        <dbReference type="ARBA" id="ARBA00022989"/>
    </source>
</evidence>
<evidence type="ECO:0000256" key="14">
    <source>
        <dbReference type="ARBA" id="ARBA00022982"/>
    </source>
</evidence>
<dbReference type="GO" id="GO:0016787">
    <property type="term" value="F:hydrolase activity"/>
    <property type="evidence" value="ECO:0007669"/>
    <property type="project" value="UniProtKB-KW"/>
</dbReference>
<dbReference type="GO" id="GO:0004519">
    <property type="term" value="F:endonuclease activity"/>
    <property type="evidence" value="ECO:0007669"/>
    <property type="project" value="UniProtKB-KW"/>
</dbReference>
<keyword evidence="7 21" id="KW-0813">Transport</keyword>